<comment type="similarity">
    <text evidence="1">Belongs to the glycosyl hydrolase 16 family.</text>
</comment>
<dbReference type="PROSITE" id="PS51762">
    <property type="entry name" value="GH16_2"/>
    <property type="match status" value="1"/>
</dbReference>
<gene>
    <name evidence="4" type="ORF">LEN_0981</name>
</gene>
<dbReference type="InterPro" id="IPR000757">
    <property type="entry name" value="Beta-glucanase-like"/>
</dbReference>
<protein>
    <submittedName>
        <fullName evidence="4">Glycoside hydrolase family 16</fullName>
    </submittedName>
</protein>
<name>A0AAU9AHW6_LYSEN</name>
<dbReference type="PANTHER" id="PTHR10963">
    <property type="entry name" value="GLYCOSYL HYDROLASE-RELATED"/>
    <property type="match status" value="1"/>
</dbReference>
<accession>A0AAU9AHW6</accession>
<dbReference type="GeneID" id="83062872"/>
<feature type="chain" id="PRO_5043885578" evidence="2">
    <location>
        <begin position="36"/>
        <end position="396"/>
    </location>
</feature>
<sequence>MLATYTQRRRRARRRVLLALALGLETAACIGLAQATPAGTIDYETVGATPLRAIGRDLQAPDASQSVLFGARLQSAQPATYDQIVFAVRDAQDRSFDLGHQSNYSVGASERELTGSGQFPPGQYRYWLSYYAGGRWTSLAPERSFTVSAAAPGGDPASTRPLGAGSNWVYTFGDEFNASAVDWNKWADSSSAESDNGHGNPGNQQLEWNQAANCSVAGGSLRMLAKRERVRSPSGRTYDWTSCLLSSHKRYNFRYGFIEARMKLPALPGFWPAFWTFQAPGAQQWNETDVFEYYSDNKRRLYLNQYVVRNGAEELDAYPLDIDFDPSAGWHVYGADIAPDATRFYIDGKLVRTTRNASQIDSSILVDHFVYSVKPPAASTQSETTYVDYIRAWQRP</sequence>
<dbReference type="GO" id="GO:0004553">
    <property type="term" value="F:hydrolase activity, hydrolyzing O-glycosyl compounds"/>
    <property type="evidence" value="ECO:0007669"/>
    <property type="project" value="InterPro"/>
</dbReference>
<organism evidence="4 5">
    <name type="scientific">Lysobacter enzymogenes</name>
    <dbReference type="NCBI Taxonomy" id="69"/>
    <lineage>
        <taxon>Bacteria</taxon>
        <taxon>Pseudomonadati</taxon>
        <taxon>Pseudomonadota</taxon>
        <taxon>Gammaproteobacteria</taxon>
        <taxon>Lysobacterales</taxon>
        <taxon>Lysobacteraceae</taxon>
        <taxon>Lysobacter</taxon>
    </lineage>
</organism>
<dbReference type="GO" id="GO:0005975">
    <property type="term" value="P:carbohydrate metabolic process"/>
    <property type="evidence" value="ECO:0007669"/>
    <property type="project" value="InterPro"/>
</dbReference>
<dbReference type="InterPro" id="IPR013320">
    <property type="entry name" value="ConA-like_dom_sf"/>
</dbReference>
<evidence type="ECO:0000256" key="1">
    <source>
        <dbReference type="ARBA" id="ARBA00006865"/>
    </source>
</evidence>
<keyword evidence="4" id="KW-0378">Hydrolase</keyword>
<evidence type="ECO:0000259" key="3">
    <source>
        <dbReference type="PROSITE" id="PS51762"/>
    </source>
</evidence>
<dbReference type="AlphaFoldDB" id="A0AAU9AHW6"/>
<dbReference type="EMBL" id="AP014940">
    <property type="protein sequence ID" value="BAV96468.1"/>
    <property type="molecule type" value="Genomic_DNA"/>
</dbReference>
<evidence type="ECO:0000256" key="2">
    <source>
        <dbReference type="SAM" id="SignalP"/>
    </source>
</evidence>
<keyword evidence="2" id="KW-0732">Signal</keyword>
<evidence type="ECO:0000313" key="4">
    <source>
        <dbReference type="EMBL" id="BAV96468.1"/>
    </source>
</evidence>
<dbReference type="InterPro" id="IPR050546">
    <property type="entry name" value="Glycosyl_Hydrlase_16"/>
</dbReference>
<proteinExistence type="inferred from homology"/>
<dbReference type="Pfam" id="PF00722">
    <property type="entry name" value="Glyco_hydro_16"/>
    <property type="match status" value="1"/>
</dbReference>
<dbReference type="CDD" id="cd08023">
    <property type="entry name" value="GH16_laminarinase_like"/>
    <property type="match status" value="1"/>
</dbReference>
<feature type="signal peptide" evidence="2">
    <location>
        <begin position="1"/>
        <end position="35"/>
    </location>
</feature>
<dbReference type="RefSeq" id="WP_096376874.1">
    <property type="nucleotide sequence ID" value="NZ_AP014940.1"/>
</dbReference>
<dbReference type="Proteomes" id="UP000218824">
    <property type="component" value="Chromosome"/>
</dbReference>
<dbReference type="KEGG" id="lem:LEN_0981"/>
<feature type="domain" description="GH16" evidence="3">
    <location>
        <begin position="113"/>
        <end position="396"/>
    </location>
</feature>
<evidence type="ECO:0000313" key="5">
    <source>
        <dbReference type="Proteomes" id="UP000218824"/>
    </source>
</evidence>
<dbReference type="SUPFAM" id="SSF49899">
    <property type="entry name" value="Concanavalin A-like lectins/glucanases"/>
    <property type="match status" value="1"/>
</dbReference>
<dbReference type="PANTHER" id="PTHR10963:SF55">
    <property type="entry name" value="GLYCOSIDE HYDROLASE FAMILY 16 PROTEIN"/>
    <property type="match status" value="1"/>
</dbReference>
<reference evidence="4 5" key="1">
    <citation type="journal article" date="2017" name="DNA Res.">
        <title>Complete genome sequence and expression profile of the commercial lytic enzyme producer Lysobacter enzymogenes M497-1.</title>
        <authorList>
            <person name="Takami H."/>
            <person name="Toyoda A."/>
            <person name="Uchiyama I."/>
            <person name="Itoh T."/>
            <person name="Takaki Y."/>
            <person name="Arai W."/>
            <person name="Nishi S."/>
            <person name="Kawai M."/>
            <person name="Shinya K."/>
            <person name="Ikeda H."/>
        </authorList>
    </citation>
    <scope>NUCLEOTIDE SEQUENCE [LARGE SCALE GENOMIC DNA]</scope>
    <source>
        <strain evidence="4 5">M497-1</strain>
    </source>
</reference>
<dbReference type="Gene3D" id="2.60.120.200">
    <property type="match status" value="1"/>
</dbReference>